<dbReference type="AlphaFoldDB" id="A0A6J4SL21"/>
<reference evidence="2" key="1">
    <citation type="submission" date="2020-02" db="EMBL/GenBank/DDBJ databases">
        <authorList>
            <person name="Meier V. D."/>
        </authorList>
    </citation>
    <scope>NUCLEOTIDE SEQUENCE</scope>
    <source>
        <strain evidence="2">AVDCRST_MAG85</strain>
    </source>
</reference>
<gene>
    <name evidence="2" type="ORF">AVDCRST_MAG85-1632</name>
</gene>
<evidence type="ECO:0000256" key="1">
    <source>
        <dbReference type="SAM" id="MobiDB-lite"/>
    </source>
</evidence>
<feature type="non-terminal residue" evidence="2">
    <location>
        <position position="32"/>
    </location>
</feature>
<name>A0A6J4SL21_9ACTN</name>
<protein>
    <submittedName>
        <fullName evidence="2">Uncharacterized protein</fullName>
    </submittedName>
</protein>
<feature type="non-terminal residue" evidence="2">
    <location>
        <position position="1"/>
    </location>
</feature>
<dbReference type="EMBL" id="CADCVT010000181">
    <property type="protein sequence ID" value="CAA9498910.1"/>
    <property type="molecule type" value="Genomic_DNA"/>
</dbReference>
<sequence>GARHRDPPRRRHPGGAVDRGRLAARAGEGPAM</sequence>
<proteinExistence type="predicted"/>
<feature type="region of interest" description="Disordered" evidence="1">
    <location>
        <begin position="1"/>
        <end position="32"/>
    </location>
</feature>
<feature type="compositionally biased region" description="Basic residues" evidence="1">
    <location>
        <begin position="1"/>
        <end position="13"/>
    </location>
</feature>
<organism evidence="2">
    <name type="scientific">uncultured Solirubrobacteraceae bacterium</name>
    <dbReference type="NCBI Taxonomy" id="1162706"/>
    <lineage>
        <taxon>Bacteria</taxon>
        <taxon>Bacillati</taxon>
        <taxon>Actinomycetota</taxon>
        <taxon>Thermoleophilia</taxon>
        <taxon>Solirubrobacterales</taxon>
        <taxon>Solirubrobacteraceae</taxon>
        <taxon>environmental samples</taxon>
    </lineage>
</organism>
<accession>A0A6J4SL21</accession>
<evidence type="ECO:0000313" key="2">
    <source>
        <dbReference type="EMBL" id="CAA9498910.1"/>
    </source>
</evidence>